<accession>A0AA88D5B5</accession>
<name>A0AA88D5B5_FICCA</name>
<organism evidence="2 3">
    <name type="scientific">Ficus carica</name>
    <name type="common">Common fig</name>
    <dbReference type="NCBI Taxonomy" id="3494"/>
    <lineage>
        <taxon>Eukaryota</taxon>
        <taxon>Viridiplantae</taxon>
        <taxon>Streptophyta</taxon>
        <taxon>Embryophyta</taxon>
        <taxon>Tracheophyta</taxon>
        <taxon>Spermatophyta</taxon>
        <taxon>Magnoliopsida</taxon>
        <taxon>eudicotyledons</taxon>
        <taxon>Gunneridae</taxon>
        <taxon>Pentapetalae</taxon>
        <taxon>rosids</taxon>
        <taxon>fabids</taxon>
        <taxon>Rosales</taxon>
        <taxon>Moraceae</taxon>
        <taxon>Ficeae</taxon>
        <taxon>Ficus</taxon>
    </lineage>
</organism>
<dbReference type="Proteomes" id="UP001187192">
    <property type="component" value="Unassembled WGS sequence"/>
</dbReference>
<evidence type="ECO:0000313" key="3">
    <source>
        <dbReference type="Proteomes" id="UP001187192"/>
    </source>
</evidence>
<feature type="region of interest" description="Disordered" evidence="1">
    <location>
        <begin position="176"/>
        <end position="210"/>
    </location>
</feature>
<sequence>MEPDSAKLEPSEILGEFSELITTCFQPLNQRMEYAKELQESITFSIVDFCYDPEFEIQRATGSKQVLERRLIELLLEFFTIRAQDLELVTKTDVDLNALKMRIVRVKNHIYALHQRLDVLERMFDKARLLYSNESFSTEIATDHGNGSNGLAIKLSKKLAVVRIYLIQESVSTSSFEDSSKQSPGFSGTNGESEDGQEGEFKREHQKEEDYSGVKTFEELKKKIGELTAEKRAKIETARKDGKKSFMEWLKECDEPSEAEYSNSVYMIKDLANEVGILLSLVLSEFLLVASESENKVKQYRKYFKAIVGYFLVGEEKNWMAIEKIVSVLDLAEKELVEIGQLSPEVLNDEESNDDDDHDEAEIFDKRLDYFFAIVLCLEYTVWSRPISRPESGNINLNADLMDVEETLRHGKDNLEDTLSIVQSWRTVQYDPWTEEGYNVLRAEFQEVMKLKVAEIWGGNGQIDEAN</sequence>
<protein>
    <submittedName>
        <fullName evidence="2">Uncharacterized protein</fullName>
    </submittedName>
</protein>
<reference evidence="2" key="1">
    <citation type="submission" date="2023-07" db="EMBL/GenBank/DDBJ databases">
        <title>draft genome sequence of fig (Ficus carica).</title>
        <authorList>
            <person name="Takahashi T."/>
            <person name="Nishimura K."/>
        </authorList>
    </citation>
    <scope>NUCLEOTIDE SEQUENCE</scope>
</reference>
<dbReference type="EMBL" id="BTGU01000016">
    <property type="protein sequence ID" value="GMN43361.1"/>
    <property type="molecule type" value="Genomic_DNA"/>
</dbReference>
<gene>
    <name evidence="2" type="ORF">TIFTF001_012561</name>
</gene>
<proteinExistence type="predicted"/>
<evidence type="ECO:0000313" key="2">
    <source>
        <dbReference type="EMBL" id="GMN43361.1"/>
    </source>
</evidence>
<feature type="compositionally biased region" description="Basic and acidic residues" evidence="1">
    <location>
        <begin position="199"/>
        <end position="210"/>
    </location>
</feature>
<dbReference type="AlphaFoldDB" id="A0AA88D5B5"/>
<keyword evidence="3" id="KW-1185">Reference proteome</keyword>
<feature type="compositionally biased region" description="Polar residues" evidence="1">
    <location>
        <begin position="181"/>
        <end position="191"/>
    </location>
</feature>
<comment type="caution">
    <text evidence="2">The sequence shown here is derived from an EMBL/GenBank/DDBJ whole genome shotgun (WGS) entry which is preliminary data.</text>
</comment>
<dbReference type="Gramene" id="FCD_00036359-RA">
    <property type="protein sequence ID" value="FCD_00036359-RA:cds"/>
    <property type="gene ID" value="FCD_00036359"/>
</dbReference>
<evidence type="ECO:0000256" key="1">
    <source>
        <dbReference type="SAM" id="MobiDB-lite"/>
    </source>
</evidence>